<evidence type="ECO:0008006" key="3">
    <source>
        <dbReference type="Google" id="ProtNLM"/>
    </source>
</evidence>
<gene>
    <name evidence="1" type="ORF">KP78_26560</name>
</gene>
<protein>
    <recommendedName>
        <fullName evidence="3">Glycolipid-binding domain-containing protein</fullName>
    </recommendedName>
</protein>
<proteinExistence type="predicted"/>
<organism evidence="1 2">
    <name type="scientific">Jeotgalibacillus soli</name>
    <dbReference type="NCBI Taxonomy" id="889306"/>
    <lineage>
        <taxon>Bacteria</taxon>
        <taxon>Bacillati</taxon>
        <taxon>Bacillota</taxon>
        <taxon>Bacilli</taxon>
        <taxon>Bacillales</taxon>
        <taxon>Caryophanaceae</taxon>
        <taxon>Jeotgalibacillus</taxon>
    </lineage>
</organism>
<dbReference type="AlphaFoldDB" id="A0A0C2V828"/>
<accession>A0A0C2V828</accession>
<reference evidence="1 2" key="1">
    <citation type="submission" date="2015-01" db="EMBL/GenBank/DDBJ databases">
        <title>Genome sequencing of Jeotgalibacillus soli.</title>
        <authorList>
            <person name="Goh K.M."/>
            <person name="Chan K.-G."/>
            <person name="Yaakop A.S."/>
            <person name="Ee R."/>
            <person name="Gan H.M."/>
            <person name="Chan C.S."/>
        </authorList>
    </citation>
    <scope>NUCLEOTIDE SEQUENCE [LARGE SCALE GENOMIC DNA]</scope>
    <source>
        <strain evidence="1 2">P9</strain>
    </source>
</reference>
<dbReference type="SUPFAM" id="SSF159275">
    <property type="entry name" value="PA1994-like"/>
    <property type="match status" value="1"/>
</dbReference>
<dbReference type="Proteomes" id="UP000031938">
    <property type="component" value="Unassembled WGS sequence"/>
</dbReference>
<dbReference type="PATRIC" id="fig|889306.3.peg.2669"/>
<dbReference type="OrthoDB" id="9814791at2"/>
<dbReference type="RefSeq" id="WP_052474789.1">
    <property type="nucleotide sequence ID" value="NZ_JXRP01000018.1"/>
</dbReference>
<dbReference type="Pfam" id="PF06475">
    <property type="entry name" value="Glycolipid_bind"/>
    <property type="match status" value="1"/>
</dbReference>
<name>A0A0C2V828_9BACL</name>
<keyword evidence="2" id="KW-1185">Reference proteome</keyword>
<dbReference type="EMBL" id="JXRP01000018">
    <property type="protein sequence ID" value="KIL45112.1"/>
    <property type="molecule type" value="Genomic_DNA"/>
</dbReference>
<evidence type="ECO:0000313" key="1">
    <source>
        <dbReference type="EMBL" id="KIL45112.1"/>
    </source>
</evidence>
<comment type="caution">
    <text evidence="1">The sequence shown here is derived from an EMBL/GenBank/DDBJ whole genome shotgun (WGS) entry which is preliminary data.</text>
</comment>
<dbReference type="InterPro" id="IPR009467">
    <property type="entry name" value="Glycolipid-bd_prot_put"/>
</dbReference>
<evidence type="ECO:0000313" key="2">
    <source>
        <dbReference type="Proteomes" id="UP000031938"/>
    </source>
</evidence>
<sequence>MKKTVVWENNEFFGLENMELSNTDHKINIESSVISFANKYPYKLNYRISLDNNWIVRQIAIEINNLNTSLHVSSNGKGQWFDEKGNDLPHLDGAIDIDLSCTPFTNSLPINRSKWIQNVPLIFEMVFISVPDLTLKKVDQHYTLIDEKP</sequence>